<dbReference type="InterPro" id="IPR057308">
    <property type="entry name" value="CHCR_PEP5_VPS11"/>
</dbReference>
<comment type="subcellular location">
    <subcellularLocation>
        <location evidence="1">Late endosome membrane</location>
        <topology evidence="1">Peripheral membrane protein</topology>
        <orientation evidence="1">Cytoplasmic side</orientation>
    </subcellularLocation>
</comment>
<dbReference type="Gene3D" id="2.130.10.10">
    <property type="entry name" value="YVTN repeat-like/Quinoprotein amine dehydrogenase"/>
    <property type="match status" value="1"/>
</dbReference>
<evidence type="ECO:0000259" key="12">
    <source>
        <dbReference type="PROSITE" id="PS50089"/>
    </source>
</evidence>
<protein>
    <recommendedName>
        <fullName evidence="9">Vacuolar protein sorting-associated protein 11 homolog</fullName>
    </recommendedName>
</protein>
<feature type="domain" description="RING-type" evidence="12">
    <location>
        <begin position="808"/>
        <end position="845"/>
    </location>
</feature>
<keyword evidence="7" id="KW-0653">Protein transport</keyword>
<evidence type="ECO:0000256" key="1">
    <source>
        <dbReference type="ARBA" id="ARBA00004492"/>
    </source>
</evidence>
<dbReference type="InterPro" id="IPR016024">
    <property type="entry name" value="ARM-type_fold"/>
</dbReference>
<evidence type="ECO:0000313" key="13">
    <source>
        <dbReference type="EMBL" id="RNA18522.1"/>
    </source>
</evidence>
<dbReference type="STRING" id="10195.A0A3M7R4J7"/>
<dbReference type="GO" id="GO:0008270">
    <property type="term" value="F:zinc ion binding"/>
    <property type="evidence" value="ECO:0007669"/>
    <property type="project" value="UniProtKB-KW"/>
</dbReference>
<dbReference type="PANTHER" id="PTHR23323:SF24">
    <property type="entry name" value="VACUOLAR PROTEIN SORTING-ASSOCIATED PROTEIN 11 HOMOLOG"/>
    <property type="match status" value="1"/>
</dbReference>
<dbReference type="PANTHER" id="PTHR23323">
    <property type="entry name" value="VACUOLAR PROTEIN SORTING-ASSOCIATED PROTEIN"/>
    <property type="match status" value="1"/>
</dbReference>
<keyword evidence="3" id="KW-0813">Transport</keyword>
<dbReference type="GO" id="GO:0006886">
    <property type="term" value="P:intracellular protein transport"/>
    <property type="evidence" value="ECO:0007669"/>
    <property type="project" value="UniProtKB-UniRule"/>
</dbReference>
<dbReference type="InterPro" id="IPR015943">
    <property type="entry name" value="WD40/YVTN_repeat-like_dom_sf"/>
</dbReference>
<dbReference type="AlphaFoldDB" id="A0A3M7R4J7"/>
<evidence type="ECO:0000256" key="9">
    <source>
        <dbReference type="PIRNR" id="PIRNR007860"/>
    </source>
</evidence>
<evidence type="ECO:0000256" key="10">
    <source>
        <dbReference type="PROSITE-ProRule" id="PRU00175"/>
    </source>
</evidence>
<comment type="caution">
    <text evidence="13">The sequence shown here is derived from an EMBL/GenBank/DDBJ whole genome shotgun (WGS) entry which is preliminary data.</text>
</comment>
<dbReference type="OrthoDB" id="26184at2759"/>
<gene>
    <name evidence="13" type="ORF">BpHYR1_053819</name>
</gene>
<dbReference type="GO" id="GO:0030674">
    <property type="term" value="F:protein-macromolecule adaptor activity"/>
    <property type="evidence" value="ECO:0007669"/>
    <property type="project" value="TreeGrafter"/>
</dbReference>
<dbReference type="PIRSF" id="PIRSF007860">
    <property type="entry name" value="VPS11"/>
    <property type="match status" value="1"/>
</dbReference>
<feature type="repeat" description="CHCR" evidence="11">
    <location>
        <begin position="544"/>
        <end position="721"/>
    </location>
</feature>
<organism evidence="13 14">
    <name type="scientific">Brachionus plicatilis</name>
    <name type="common">Marine rotifer</name>
    <name type="synonym">Brachionus muelleri</name>
    <dbReference type="NCBI Taxonomy" id="10195"/>
    <lineage>
        <taxon>Eukaryota</taxon>
        <taxon>Metazoa</taxon>
        <taxon>Spiralia</taxon>
        <taxon>Gnathifera</taxon>
        <taxon>Rotifera</taxon>
        <taxon>Eurotatoria</taxon>
        <taxon>Monogononta</taxon>
        <taxon>Pseudotrocha</taxon>
        <taxon>Ploima</taxon>
        <taxon>Brachionidae</taxon>
        <taxon>Brachionus</taxon>
    </lineage>
</organism>
<keyword evidence="14" id="KW-1185">Reference proteome</keyword>
<dbReference type="InterPro" id="IPR016528">
    <property type="entry name" value="VPS11"/>
</dbReference>
<comment type="similarity">
    <text evidence="2 9">Belongs to the VPS11 family.</text>
</comment>
<proteinExistence type="inferred from homology"/>
<dbReference type="SUPFAM" id="SSF57850">
    <property type="entry name" value="RING/U-box"/>
    <property type="match status" value="1"/>
</dbReference>
<dbReference type="GO" id="GO:0007032">
    <property type="term" value="P:endosome organization"/>
    <property type="evidence" value="ECO:0007669"/>
    <property type="project" value="TreeGrafter"/>
</dbReference>
<dbReference type="GO" id="GO:0007033">
    <property type="term" value="P:vacuole organization"/>
    <property type="evidence" value="ECO:0007669"/>
    <property type="project" value="TreeGrafter"/>
</dbReference>
<dbReference type="SUPFAM" id="SSF101898">
    <property type="entry name" value="NHL repeat"/>
    <property type="match status" value="1"/>
</dbReference>
<dbReference type="Pfam" id="PF12451">
    <property type="entry name" value="VPS11_C"/>
    <property type="match status" value="1"/>
</dbReference>
<dbReference type="InterPro" id="IPR000547">
    <property type="entry name" value="Clathrin_H-chain/VPS_repeat"/>
</dbReference>
<dbReference type="GO" id="GO:0048284">
    <property type="term" value="P:organelle fusion"/>
    <property type="evidence" value="ECO:0007669"/>
    <property type="project" value="TreeGrafter"/>
</dbReference>
<accession>A0A3M7R4J7</accession>
<dbReference type="GO" id="GO:0006904">
    <property type="term" value="P:vesicle docking involved in exocytosis"/>
    <property type="evidence" value="ECO:0007669"/>
    <property type="project" value="TreeGrafter"/>
</dbReference>
<dbReference type="InterPro" id="IPR057307">
    <property type="entry name" value="PEP5_VPS11_N"/>
</dbReference>
<evidence type="ECO:0000256" key="7">
    <source>
        <dbReference type="ARBA" id="ARBA00022927"/>
    </source>
</evidence>
<keyword evidence="4" id="KW-0479">Metal-binding</keyword>
<evidence type="ECO:0000256" key="11">
    <source>
        <dbReference type="PROSITE-ProRule" id="PRU01006"/>
    </source>
</evidence>
<dbReference type="SUPFAM" id="SSF48371">
    <property type="entry name" value="ARM repeat"/>
    <property type="match status" value="1"/>
</dbReference>
<evidence type="ECO:0000313" key="14">
    <source>
        <dbReference type="Proteomes" id="UP000276133"/>
    </source>
</evidence>
<name>A0A3M7R4J7_BRAPC</name>
<keyword evidence="8 9" id="KW-0472">Membrane</keyword>
<dbReference type="Proteomes" id="UP000276133">
    <property type="component" value="Unassembled WGS sequence"/>
</dbReference>
<dbReference type="GO" id="GO:0030897">
    <property type="term" value="C:HOPS complex"/>
    <property type="evidence" value="ECO:0007669"/>
    <property type="project" value="TreeGrafter"/>
</dbReference>
<dbReference type="InterPro" id="IPR024763">
    <property type="entry name" value="VPS11_C"/>
</dbReference>
<reference evidence="13 14" key="1">
    <citation type="journal article" date="2018" name="Sci. Rep.">
        <title>Genomic signatures of local adaptation to the degree of environmental predictability in rotifers.</title>
        <authorList>
            <person name="Franch-Gras L."/>
            <person name="Hahn C."/>
            <person name="Garcia-Roger E.M."/>
            <person name="Carmona M.J."/>
            <person name="Serra M."/>
            <person name="Gomez A."/>
        </authorList>
    </citation>
    <scope>NUCLEOTIDE SEQUENCE [LARGE SCALE GENOMIC DNA]</scope>
    <source>
        <strain evidence="13">HYR1</strain>
    </source>
</reference>
<dbReference type="Pfam" id="PF23356">
    <property type="entry name" value="TPR_PEP5_VPS11"/>
    <property type="match status" value="1"/>
</dbReference>
<dbReference type="EMBL" id="REGN01004224">
    <property type="protein sequence ID" value="RNA18522.1"/>
    <property type="molecule type" value="Genomic_DNA"/>
</dbReference>
<evidence type="ECO:0000256" key="6">
    <source>
        <dbReference type="ARBA" id="ARBA00022833"/>
    </source>
</evidence>
<evidence type="ECO:0000256" key="2">
    <source>
        <dbReference type="ARBA" id="ARBA00007070"/>
    </source>
</evidence>
<dbReference type="GO" id="GO:0031902">
    <property type="term" value="C:late endosome membrane"/>
    <property type="evidence" value="ECO:0007669"/>
    <property type="project" value="UniProtKB-SubCell"/>
</dbReference>
<dbReference type="PROSITE" id="PS50089">
    <property type="entry name" value="ZF_RING_2"/>
    <property type="match status" value="1"/>
</dbReference>
<dbReference type="PROSITE" id="PS50236">
    <property type="entry name" value="CHCR"/>
    <property type="match status" value="2"/>
</dbReference>
<dbReference type="InterPro" id="IPR001841">
    <property type="entry name" value="Znf_RING"/>
</dbReference>
<evidence type="ECO:0000256" key="3">
    <source>
        <dbReference type="ARBA" id="ARBA00022448"/>
    </source>
</evidence>
<keyword evidence="5 10" id="KW-0863">Zinc-finger</keyword>
<evidence type="ECO:0000256" key="4">
    <source>
        <dbReference type="ARBA" id="ARBA00022723"/>
    </source>
</evidence>
<keyword evidence="6" id="KW-0862">Zinc</keyword>
<sequence>MVSIKQRRFNFFDEITIKDPQEPKKNFDSLKNLNIKFCQSGRDLIILGTDEGSIVTLDKHMGLNTFQLFDNEMTCLSQFKNDNIIIAGGHDSSNQKIPLIKILRLDKMDEPNFRPLTISLNNAISKITALAVHDGNNSVCVGLSSGDVLFYKCDILKYKNEKPRILYTGSSPITGISFKNLGRGMFVFVSTEYLIITITFGNREKDEKIAVLADDGVKPRCWCMTDKGELVAARKDAVYVYEHDGVGPCYPFEGDKISVHWFKGKLVIAAKEIQNKSKAPMPTATIDSTTVSIYDVENKYVGFSRSFTNVLNIVCEWSSVYVLAGKGEQIIQLTEKDTQSKLQILFKKNHYQMAIDLAQSSQYDREGVIDIIRQYADHLYSKGDFDKAMSQYIKTIPFLEPSYIIRRFLDSQRIVNLTEYLQELHKQKLANEDHTTLLLNCYTKLKDEQRLNSFLVEGNVEFDVDTGIKVLRQSGFYKQALNLCKKHSKHEDYLKIQLENLKDYGESLNYIQNLDDQSAVLNLKKYGKLLMANIPEKTVEFLKNIYSVQKFVADPTDFLHIFLMHSELLIEFLEFIQKKQINSKIISNTLLELYLKRVAETGTKNKKNQKLLIEDAMNENILSSNSSLSIQEKYALEFLMSNDTSYDMSLALTLCQLHQFKAGLLYLYEKNAMYQRILQYHMDNNDHISILDTCKRYGIHDPNLWIQSLQYFSKRDGYNLKDFIMQILTNIEKFNLLTPLMVIKILSQNNTLTIDTVKEYLLNRMKKEEHEIKENQDTLNRYLKSIMEMKTHIDHLKTEPIIFQANKCESCGDELNFPSIHCLCNHSFHAECFENHSVDGACPTCAVENSNFLNHIKLNEESKKTLHDGFHKQLERSIDTFEVIADYFGKGLFNKTLIVPESLP</sequence>
<evidence type="ECO:0000256" key="8">
    <source>
        <dbReference type="ARBA" id="ARBA00023136"/>
    </source>
</evidence>
<feature type="repeat" description="CHCR" evidence="11">
    <location>
        <begin position="392"/>
        <end position="539"/>
    </location>
</feature>
<evidence type="ECO:0000256" key="5">
    <source>
        <dbReference type="ARBA" id="ARBA00022771"/>
    </source>
</evidence>
<dbReference type="Pfam" id="PF23341">
    <property type="entry name" value="PEP5_VPS11_N"/>
    <property type="match status" value="1"/>
</dbReference>